<dbReference type="EMBL" id="JJOS01000079">
    <property type="protein sequence ID" value="KKG01745.1"/>
    <property type="molecule type" value="Genomic_DNA"/>
</dbReference>
<dbReference type="Proteomes" id="UP000467371">
    <property type="component" value="Chromosome"/>
</dbReference>
<proteinExistence type="inferred from homology"/>
<evidence type="ECO:0000313" key="22">
    <source>
        <dbReference type="EMBL" id="KKG69750.1"/>
    </source>
</evidence>
<dbReference type="Proteomes" id="UP000034001">
    <property type="component" value="Unassembled WGS sequence"/>
</dbReference>
<dbReference type="EMBL" id="JJQD01000156">
    <property type="protein sequence ID" value="KKH25484.1"/>
    <property type="molecule type" value="Genomic_DNA"/>
</dbReference>
<evidence type="ECO:0000313" key="106">
    <source>
        <dbReference type="Proteomes" id="UP000034820"/>
    </source>
</evidence>
<evidence type="ECO:0000313" key="10">
    <source>
        <dbReference type="EMBL" id="KKG30351.1"/>
    </source>
</evidence>
<dbReference type="Proteomes" id="UP000034450">
    <property type="component" value="Unassembled WGS sequence"/>
</dbReference>
<evidence type="ECO:0000313" key="80">
    <source>
        <dbReference type="Proteomes" id="UP000034195"/>
    </source>
</evidence>
<reference evidence="61 115" key="3">
    <citation type="journal article" date="2020" name="Environ. Microbiol. Rep.">
        <title>Redox cycling of Fe(II) and Fe(III) in magnetite accelerates aceticlastic methanogenesis by Methanosarcina mazei.</title>
        <authorList>
            <person name="Wang H."/>
            <person name="Byrne J.M."/>
            <person name="Liu P."/>
            <person name="Liu J."/>
            <person name="Dong X."/>
            <person name="Lu Y."/>
        </authorList>
    </citation>
    <scope>NUCLEOTIDE SEQUENCE [LARGE SCALE GENOMIC DNA]</scope>
    <source>
        <strain evidence="115">zm-15</strain>
        <strain evidence="61">Zm-15</strain>
    </source>
</reference>
<dbReference type="EMBL" id="JJPT01000162">
    <property type="protein sequence ID" value="KKG87508.1"/>
    <property type="molecule type" value="Genomic_DNA"/>
</dbReference>
<dbReference type="EMBL" id="JJQB01000108">
    <property type="protein sequence ID" value="KKH17686.1"/>
    <property type="molecule type" value="Genomic_DNA"/>
</dbReference>
<dbReference type="HAMAP" id="MF_01361">
    <property type="entry name" value="UPF0391"/>
    <property type="match status" value="1"/>
</dbReference>
<evidence type="ECO:0000313" key="87">
    <source>
        <dbReference type="Proteomes" id="UP000034338"/>
    </source>
</evidence>
<dbReference type="Proteomes" id="UP000034188">
    <property type="component" value="Unassembled WGS sequence"/>
</dbReference>
<dbReference type="EMBL" id="JJPQ01000133">
    <property type="protein sequence ID" value="KKG79417.1"/>
    <property type="molecule type" value="Genomic_DNA"/>
</dbReference>
<evidence type="ECO:0000313" key="101">
    <source>
        <dbReference type="Proteomes" id="UP000034668"/>
    </source>
</evidence>
<evidence type="ECO:0000313" key="81">
    <source>
        <dbReference type="Proteomes" id="UP000034227"/>
    </source>
</evidence>
<dbReference type="Pfam" id="PF07043">
    <property type="entry name" value="DUF1328"/>
    <property type="match status" value="1"/>
</dbReference>
<dbReference type="Proteomes" id="UP000034578">
    <property type="component" value="Unassembled WGS sequence"/>
</dbReference>
<dbReference type="Proteomes" id="UP000034074">
    <property type="component" value="Unassembled WGS sequence"/>
</dbReference>
<evidence type="ECO:0000256" key="4">
    <source>
        <dbReference type="ARBA" id="ARBA00023136"/>
    </source>
</evidence>
<evidence type="ECO:0000313" key="113">
    <source>
        <dbReference type="Proteomes" id="UP000034950"/>
    </source>
</evidence>
<dbReference type="EMBL" id="JJQX01000144">
    <property type="protein sequence ID" value="KKH93339.1"/>
    <property type="molecule type" value="Genomic_DNA"/>
</dbReference>
<evidence type="ECO:0000313" key="62">
    <source>
        <dbReference type="Proteomes" id="UP000033814"/>
    </source>
</evidence>
<dbReference type="Proteomes" id="UP000034758">
    <property type="component" value="Unassembled WGS sequence"/>
</dbReference>
<keyword evidence="97" id="KW-1185">Reference proteome</keyword>
<evidence type="ECO:0000256" key="3">
    <source>
        <dbReference type="ARBA" id="ARBA00022989"/>
    </source>
</evidence>
<evidence type="ECO:0000313" key="17">
    <source>
        <dbReference type="EMBL" id="KKG48748.1"/>
    </source>
</evidence>
<evidence type="ECO:0000313" key="28">
    <source>
        <dbReference type="EMBL" id="KKG87508.1"/>
    </source>
</evidence>
<evidence type="ECO:0000313" key="115">
    <source>
        <dbReference type="Proteomes" id="UP000467371"/>
    </source>
</evidence>
<comment type="subcellular location">
    <subcellularLocation>
        <location evidence="5">Cell membrane</location>
        <topology evidence="5">Single-pass membrane protein</topology>
    </subcellularLocation>
</comment>
<evidence type="ECO:0000313" key="72">
    <source>
        <dbReference type="Proteomes" id="UP000034040"/>
    </source>
</evidence>
<dbReference type="Proteomes" id="UP000034944">
    <property type="component" value="Unassembled WGS sequence"/>
</dbReference>
<comment type="similarity">
    <text evidence="5">Belongs to the UPF0391 family.</text>
</comment>
<dbReference type="Proteomes" id="UP000034047">
    <property type="component" value="Unassembled WGS sequence"/>
</dbReference>
<evidence type="ECO:0000313" key="114">
    <source>
        <dbReference type="Proteomes" id="UP000300067"/>
    </source>
</evidence>
<dbReference type="EMBL" id="JJQP01000197">
    <property type="protein sequence ID" value="KKH64293.1"/>
    <property type="molecule type" value="Genomic_DNA"/>
</dbReference>
<dbReference type="Proteomes" id="UP000034668">
    <property type="component" value="Unassembled WGS sequence"/>
</dbReference>
<evidence type="ECO:0000313" key="89">
    <source>
        <dbReference type="Proteomes" id="UP000034399"/>
    </source>
</evidence>
<evidence type="ECO:0000313" key="90">
    <source>
        <dbReference type="Proteomes" id="UP000034409"/>
    </source>
</evidence>
<evidence type="ECO:0000313" key="33">
    <source>
        <dbReference type="EMBL" id="KKH06252.1"/>
    </source>
</evidence>
<evidence type="ECO:0000313" key="86">
    <source>
        <dbReference type="Proteomes" id="UP000034298"/>
    </source>
</evidence>
<organism evidence="36 74">
    <name type="scientific">Methanosarcina mazei</name>
    <name type="common">Methanosarcina frisia</name>
    <dbReference type="NCBI Taxonomy" id="2209"/>
    <lineage>
        <taxon>Archaea</taxon>
        <taxon>Methanobacteriati</taxon>
        <taxon>Methanobacteriota</taxon>
        <taxon>Stenosarchaea group</taxon>
        <taxon>Methanomicrobia</taxon>
        <taxon>Methanosarcinales</taxon>
        <taxon>Methanosarcinaceae</taxon>
        <taxon>Methanosarcina</taxon>
    </lineage>
</organism>
<dbReference type="EMBL" id="JJPV01000017">
    <property type="protein sequence ID" value="KKH03332.1"/>
    <property type="molecule type" value="Genomic_DNA"/>
</dbReference>
<evidence type="ECO:0000313" key="111">
    <source>
        <dbReference type="Proteomes" id="UP000034937"/>
    </source>
</evidence>
<protein>
    <recommendedName>
        <fullName evidence="5">UPF0391 membrane protein DKM28_15595</fullName>
    </recommendedName>
</protein>
<evidence type="ECO:0000313" key="99">
    <source>
        <dbReference type="Proteomes" id="UP000034657"/>
    </source>
</evidence>
<evidence type="ECO:0000313" key="18">
    <source>
        <dbReference type="EMBL" id="KKG54911.1"/>
    </source>
</evidence>
<evidence type="ECO:0000313" key="105">
    <source>
        <dbReference type="Proteomes" id="UP000034817"/>
    </source>
</evidence>
<dbReference type="PATRIC" id="fig|2209.39.peg.2260"/>
<dbReference type="EMBL" id="JJPZ01000094">
    <property type="protein sequence ID" value="KKH10186.1"/>
    <property type="molecule type" value="Genomic_DNA"/>
</dbReference>
<dbReference type="Proteomes" id="UP000033933">
    <property type="component" value="Unassembled WGS sequence"/>
</dbReference>
<evidence type="ECO:0000313" key="68">
    <source>
        <dbReference type="Proteomes" id="UP000033933"/>
    </source>
</evidence>
<sequence>MADLIGLAVVFLILALIAYILGARGIAGFSMTIAKWLVIIFVILAIISLIL</sequence>
<gene>
    <name evidence="60" type="ORF">DKM28_15595</name>
    <name evidence="11" type="ORF">DU30_07615</name>
    <name evidence="8" type="ORF">DU31_04665</name>
    <name evidence="18" type="ORF">DU33_04385</name>
    <name evidence="9" type="ORF">DU34_08665</name>
    <name evidence="14" type="ORF">DU35_10585</name>
    <name evidence="17" type="ORF">DU36_10430</name>
    <name evidence="41" type="ORF">DU37_07330</name>
    <name evidence="16" type="ORF">DU38_04665</name>
    <name evidence="13" type="ORF">DU39_10230</name>
    <name evidence="6" type="ORF">DU40_00175</name>
    <name evidence="15" type="ORF">DU41_09880</name>
    <name evidence="33" type="ORF">DU42_01995</name>
    <name evidence="24" type="ORF">DU43_05605</name>
    <name evidence="36" type="ORF">DU44_14035</name>
    <name evidence="20" type="ORF">DU45_05725</name>
    <name evidence="22" type="ORF">DU46_08330</name>
    <name evidence="7" type="ORF">DU47_03450</name>
    <name evidence="37" type="ORF">DU48_12700</name>
    <name evidence="10" type="ORF">DU49_10715</name>
    <name evidence="43" type="ORF">DU50_05570</name>
    <name evidence="35" type="ORF">DU51_17890</name>
    <name evidence="12" type="ORF">DU52_04245</name>
    <name evidence="42" type="ORF">DU54_17760</name>
    <name evidence="26" type="ORF">DU55_19410</name>
    <name evidence="31" type="ORF">DU56_06515</name>
    <name evidence="27" type="ORF">DU57_01100</name>
    <name evidence="39" type="ORF">DU58_00250</name>
    <name evidence="29" type="ORF">DU59_09875</name>
    <name evidence="40" type="ORF">DU60_09975</name>
    <name evidence="25" type="ORF">DU61_07285</name>
    <name evidence="34" type="ORF">DU62_13960</name>
    <name evidence="23" type="ORF">DU63_09030</name>
    <name evidence="19" type="ORF">DU64_20485</name>
    <name evidence="38" type="ORF">DU65_13565</name>
    <name evidence="30" type="ORF">DU66_02440</name>
    <name evidence="21" type="ORF">DU67_06275</name>
    <name evidence="32" type="ORF">DU68_00615</name>
    <name evidence="28" type="ORF">DU69_14875</name>
    <name evidence="49" type="ORF">DU73_05955</name>
    <name evidence="46" type="ORF">DU74_13900</name>
    <name evidence="47" type="ORF">DU75_04185</name>
    <name evidence="45" type="ORF">DU76_04775</name>
    <name evidence="52" type="ORF">DU77_07055</name>
    <name evidence="50" type="ORF">DU78_05585</name>
    <name evidence="56" type="ORF">DU79_11550</name>
    <name evidence="54" type="ORF">DU80_14860</name>
    <name evidence="59" type="ORF">DU81_05940</name>
    <name evidence="53" type="ORF">DU82_19540</name>
    <name evidence="58" type="ORF">DU83_06870</name>
    <name evidence="57" type="ORF">DU84_07430</name>
    <name evidence="44" type="ORF">DU85_03005</name>
    <name evidence="51" type="ORF">DU86_06745</name>
    <name evidence="48" type="ORF">DU87_19710</name>
    <name evidence="55" type="ORF">DU88_15530</name>
    <name evidence="61" type="ORF">FQU78_09520</name>
</gene>
<evidence type="ECO:0000313" key="21">
    <source>
        <dbReference type="EMBL" id="KKG67097.1"/>
    </source>
</evidence>
<dbReference type="EMBL" id="JJQS01000072">
    <property type="protein sequence ID" value="KKH74824.1"/>
    <property type="molecule type" value="Genomic_DNA"/>
</dbReference>
<dbReference type="EMBL" id="JJPY01000029">
    <property type="protein sequence ID" value="KKH11028.1"/>
    <property type="molecule type" value="Genomic_DNA"/>
</dbReference>
<dbReference type="Proteomes" id="UP000034409">
    <property type="component" value="Unassembled WGS sequence"/>
</dbReference>
<evidence type="ECO:0000313" key="103">
    <source>
        <dbReference type="Proteomes" id="UP000034733"/>
    </source>
</evidence>
<dbReference type="Proteomes" id="UP000034937">
    <property type="component" value="Unassembled WGS sequence"/>
</dbReference>
<evidence type="ECO:0000313" key="77">
    <source>
        <dbReference type="Proteomes" id="UP000034151"/>
    </source>
</evidence>
<evidence type="ECO:0000313" key="74">
    <source>
        <dbReference type="Proteomes" id="UP000034064"/>
    </source>
</evidence>
<dbReference type="Proteomes" id="UP000033889">
    <property type="component" value="Unassembled WGS sequence"/>
</dbReference>
<dbReference type="Proteomes" id="UP000034547">
    <property type="component" value="Unassembled WGS sequence"/>
</dbReference>
<dbReference type="EMBL" id="JJOT01000085">
    <property type="protein sequence ID" value="KKG01024.1"/>
    <property type="molecule type" value="Genomic_DNA"/>
</dbReference>
<evidence type="ECO:0000313" key="24">
    <source>
        <dbReference type="EMBL" id="KKG74177.1"/>
    </source>
</evidence>
<evidence type="ECO:0000313" key="85">
    <source>
        <dbReference type="Proteomes" id="UP000034279"/>
    </source>
</evidence>
<dbReference type="Proteomes" id="UP000034253">
    <property type="component" value="Unassembled WGS sequence"/>
</dbReference>
<dbReference type="Proteomes" id="UP000034921">
    <property type="component" value="Unassembled WGS sequence"/>
</dbReference>
<evidence type="ECO:0000313" key="73">
    <source>
        <dbReference type="Proteomes" id="UP000034047"/>
    </source>
</evidence>
<dbReference type="Proteomes" id="UP000034468">
    <property type="component" value="Unassembled WGS sequence"/>
</dbReference>
<dbReference type="GeneID" id="97802443"/>
<evidence type="ECO:0000256" key="5">
    <source>
        <dbReference type="HAMAP-Rule" id="MF_01361"/>
    </source>
</evidence>
<keyword evidence="4 5" id="KW-0472">Membrane</keyword>
<dbReference type="EMBL" id="JJQC01000059">
    <property type="protein sequence ID" value="KKH22742.1"/>
    <property type="molecule type" value="Genomic_DNA"/>
</dbReference>
<evidence type="ECO:0000313" key="98">
    <source>
        <dbReference type="Proteomes" id="UP000034597"/>
    </source>
</evidence>
<evidence type="ECO:0000313" key="38">
    <source>
        <dbReference type="EMBL" id="KKH22742.1"/>
    </source>
</evidence>
<evidence type="ECO:0000313" key="84">
    <source>
        <dbReference type="Proteomes" id="UP000034253"/>
    </source>
</evidence>
<dbReference type="Proteomes" id="UP000034872">
    <property type="component" value="Unassembled WGS sequence"/>
</dbReference>
<dbReference type="GO" id="GO:0005886">
    <property type="term" value="C:plasma membrane"/>
    <property type="evidence" value="ECO:0007669"/>
    <property type="project" value="UniProtKB-SubCell"/>
</dbReference>
<accession>A0A0F8KGU1</accession>
<evidence type="ECO:0000313" key="82">
    <source>
        <dbReference type="Proteomes" id="UP000034232"/>
    </source>
</evidence>
<dbReference type="EMBL" id="JJPG01000158">
    <property type="protein sequence ID" value="KKG47137.1"/>
    <property type="molecule type" value="Genomic_DNA"/>
</dbReference>
<evidence type="ECO:0000313" key="31">
    <source>
        <dbReference type="EMBL" id="KKG99995.1"/>
    </source>
</evidence>
<evidence type="ECO:0000313" key="46">
    <source>
        <dbReference type="EMBL" id="KKH57932.1"/>
    </source>
</evidence>
<dbReference type="Proteomes" id="UP000034424">
    <property type="component" value="Unassembled WGS sequence"/>
</dbReference>
<reference evidence="62 63" key="1">
    <citation type="journal article" date="2015" name="ISME J.">
        <title>Genomic and phenotypic differentiation among Methanosarcina mazei populations from Columbia River sediment.</title>
        <authorList>
            <person name="Youngblut N.D."/>
            <person name="Wirth J.S."/>
            <person name="Henriksen J.R."/>
            <person name="Smith M."/>
            <person name="Simon H."/>
            <person name="Metcalf W.W."/>
            <person name="Whitaker R.J."/>
        </authorList>
    </citation>
    <scope>NUCLEOTIDE SEQUENCE [LARGE SCALE GENOMIC DNA]</scope>
    <source>
        <strain evidence="36 74">1.F.A.1A.3</strain>
        <strain evidence="37 103">1.F.A.1B.3</strain>
        <strain evidence="38 69">1.F.A.1B.4</strain>
        <strain evidence="39 81">1.F.A.2.8</strain>
        <strain evidence="40 109">1.F.M.0.5</strain>
        <strain evidence="41 87">1.H.A.0.1</strain>
        <strain evidence="42 104">1.H.A.1A.1</strain>
        <strain evidence="43 71">1.H.A.1A.3</strain>
        <strain evidence="44 64">1.H.A.1A.6</strain>
        <strain evidence="45 82">1.H.A.2.3</strain>
        <strain evidence="46 92">1.H.A.2.6</strain>
        <strain evidence="47 102">1.H.A.2.7</strain>
        <strain evidence="49">1.H.A.2.8</strain>
        <strain evidence="48 68">1.H.M.0.1</strain>
        <strain evidence="51 110">1.H.M.1A.1</strain>
        <strain evidence="52 72">1.H.M.1A.2</strain>
        <strain evidence="50 107">1.H.M.1A.3</strain>
        <strain evidence="54 78">1.H.M.2.1</strain>
        <strain evidence="53 62">1.H.M.2.2</strain>
        <strain evidence="55 111">1.H.M.2.3</strain>
        <strain evidence="56 101">1.H.M.2.4</strain>
        <strain evidence="57 108">1.H.T.2.1</strain>
        <strain evidence="59 66">1.H.T.2.3</strain>
        <strain evidence="58 94">1.H.T.2.5</strain>
        <strain evidence="8 76">2.F.A.2.3</strain>
        <strain evidence="7 97">2.F.A.2.4</strain>
        <strain evidence="6 98">2.F.T.0.2</strain>
        <strain evidence="9 73">2.F.T.2.6</strain>
        <strain evidence="12 89">3.F.A.1A.1</strain>
        <strain evidence="10 65">3.F.A.1A.3</strain>
        <strain evidence="11 86">3.F.A.1B.1</strain>
        <strain evidence="14 96">3.F.A.2.12</strain>
        <strain evidence="15 100">3.F.A.2.3</strain>
        <strain evidence="13 77">3.F.A.2.5</strain>
        <strain evidence="16 80">3.F.A.2.6</strain>
        <strain evidence="17 83">3.F.A.2.7</strain>
        <strain evidence="18 79">3.F.T.1A.1</strain>
        <strain evidence="19 85">3.F.T.1A.2</strain>
        <strain evidence="20 95">3.F.T.1A.4</strain>
        <strain evidence="21 91">3.F.T.2.1</strain>
        <strain evidence="24">3.H.A.1A.1</strain>
        <strain evidence="22 75">3.H.A.1A.2</strain>
        <strain evidence="23 70">3.H.A.2.1</strain>
        <strain evidence="26 105">3.H.A.2.4</strain>
        <strain evidence="25 67">3.H.A.2.5</strain>
        <strain evidence="27 113">3.H.A.2.6</strain>
        <strain evidence="29 90">3.H.A.2.8</strain>
        <strain evidence="28 99">3.H.M.1A.1</strain>
        <strain evidence="30 93">3.H.M.1B.1</strain>
        <strain evidence="32 63">3.H.M.1B.2</strain>
        <strain evidence="31 84">3.H.M.1B.5</strain>
        <strain evidence="33 88">3.H.M.2.7</strain>
        <strain evidence="35 106">3.H.T.1A.1</strain>
        <strain evidence="34 112">3.H.T.1A.2</strain>
    </source>
</reference>
<dbReference type="Proteomes" id="UP000034387">
    <property type="component" value="Unassembled WGS sequence"/>
</dbReference>
<dbReference type="Proteomes" id="UP000033835">
    <property type="component" value="Unassembled WGS sequence"/>
</dbReference>
<evidence type="ECO:0000313" key="108">
    <source>
        <dbReference type="Proteomes" id="UP000034872"/>
    </source>
</evidence>
<evidence type="ECO:0000313" key="36">
    <source>
        <dbReference type="EMBL" id="KKH12877.1"/>
    </source>
</evidence>
<dbReference type="EMBL" id="JJPS01000143">
    <property type="protein sequence ID" value="KKG88555.1"/>
    <property type="molecule type" value="Genomic_DNA"/>
</dbReference>
<evidence type="ECO:0000313" key="52">
    <source>
        <dbReference type="EMBL" id="KKH74824.1"/>
    </source>
</evidence>
<dbReference type="Proteomes" id="UP000034692">
    <property type="component" value="Unassembled WGS sequence"/>
</dbReference>
<evidence type="ECO:0000256" key="2">
    <source>
        <dbReference type="ARBA" id="ARBA00022692"/>
    </source>
</evidence>
<evidence type="ECO:0000313" key="13">
    <source>
        <dbReference type="EMBL" id="KKG41640.1"/>
    </source>
</evidence>
<dbReference type="EMBL" id="JJQR01000108">
    <property type="protein sequence ID" value="KKH73667.1"/>
    <property type="molecule type" value="Genomic_DNA"/>
</dbReference>
<dbReference type="Proteomes" id="UP000300067">
    <property type="component" value="Chromosome"/>
</dbReference>
<evidence type="ECO:0000313" key="59">
    <source>
        <dbReference type="EMBL" id="KKI06511.1"/>
    </source>
</evidence>
<dbReference type="Proteomes" id="UP000033878">
    <property type="component" value="Unassembled WGS sequence"/>
</dbReference>
<dbReference type="EMBL" id="JJPE01000049">
    <property type="protein sequence ID" value="KKG46138.1"/>
    <property type="molecule type" value="Genomic_DNA"/>
</dbReference>
<keyword evidence="1 5" id="KW-1003">Cell membrane</keyword>
<dbReference type="Proteomes" id="UP000033987">
    <property type="component" value="Unassembled WGS sequence"/>
</dbReference>
<dbReference type="Proteomes" id="UP000034399">
    <property type="component" value="Unassembled WGS sequence"/>
</dbReference>
<dbReference type="Proteomes" id="UP000034950">
    <property type="component" value="Unassembled WGS sequence"/>
</dbReference>
<dbReference type="Proteomes" id="UP000034338">
    <property type="component" value="Unassembled WGS sequence"/>
</dbReference>
<dbReference type="Proteomes" id="UP000034243">
    <property type="component" value="Unassembled WGS sequence"/>
</dbReference>
<dbReference type="Proteomes" id="UP000034925">
    <property type="component" value="Unassembled WGS sequence"/>
</dbReference>
<name>A0A0F8KGU1_METMZ</name>
<dbReference type="EMBL" id="JJQO01000333">
    <property type="protein sequence ID" value="KKH59029.1"/>
    <property type="molecule type" value="Genomic_DNA"/>
</dbReference>
<dbReference type="Proteomes" id="UP000034152">
    <property type="component" value="Unassembled WGS sequence"/>
</dbReference>
<evidence type="ECO:0000313" key="42">
    <source>
        <dbReference type="EMBL" id="KKH36100.1"/>
    </source>
</evidence>
<evidence type="ECO:0000313" key="78">
    <source>
        <dbReference type="Proteomes" id="UP000034152"/>
    </source>
</evidence>
<dbReference type="EMBL" id="JJOR01000086">
    <property type="protein sequence ID" value="KKG03819.1"/>
    <property type="molecule type" value="Genomic_DNA"/>
</dbReference>
<dbReference type="EMBL" id="JJPP01000056">
    <property type="protein sequence ID" value="KKG80791.1"/>
    <property type="molecule type" value="Genomic_DNA"/>
</dbReference>
<evidence type="ECO:0000313" key="67">
    <source>
        <dbReference type="Proteomes" id="UP000033889"/>
    </source>
</evidence>
<dbReference type="Proteomes" id="UP000034195">
    <property type="component" value="Unassembled WGS sequence"/>
</dbReference>
<evidence type="ECO:0000313" key="27">
    <source>
        <dbReference type="EMBL" id="KKG87092.1"/>
    </source>
</evidence>
<evidence type="ECO:0000313" key="53">
    <source>
        <dbReference type="EMBL" id="KKH80180.1"/>
    </source>
</evidence>
<dbReference type="Proteomes" id="UP000034151">
    <property type="component" value="Unassembled WGS sequence"/>
</dbReference>
<evidence type="ECO:0000313" key="12">
    <source>
        <dbReference type="EMBL" id="KKG32482.1"/>
    </source>
</evidence>
<dbReference type="Proteomes" id="UP000034820">
    <property type="component" value="Unassembled WGS sequence"/>
</dbReference>
<dbReference type="PIRSF" id="PIRSF036466">
    <property type="entry name" value="UCP036466"/>
    <property type="match status" value="1"/>
</dbReference>
<dbReference type="EMBL" id="JJQW01000050">
    <property type="protein sequence ID" value="KKH88975.1"/>
    <property type="molecule type" value="Genomic_DNA"/>
</dbReference>
<evidence type="ECO:0000313" key="69">
    <source>
        <dbReference type="Proteomes" id="UP000033987"/>
    </source>
</evidence>
<dbReference type="Proteomes" id="UP000033814">
    <property type="component" value="Unassembled WGS sequence"/>
</dbReference>
<evidence type="ECO:0000313" key="23">
    <source>
        <dbReference type="EMBL" id="KKG72282.1"/>
    </source>
</evidence>
<evidence type="ECO:0000313" key="7">
    <source>
        <dbReference type="EMBL" id="KKG01745.1"/>
    </source>
</evidence>
<dbReference type="Proteomes" id="UP000034040">
    <property type="component" value="Unassembled WGS sequence"/>
</dbReference>
<dbReference type="Proteomes" id="UP000034064">
    <property type="component" value="Unassembled WGS sequence"/>
</dbReference>
<evidence type="ECO:0000313" key="63">
    <source>
        <dbReference type="Proteomes" id="UP000033835"/>
    </source>
</evidence>
<keyword evidence="3 5" id="KW-1133">Transmembrane helix</keyword>
<dbReference type="Proteomes" id="UP000034232">
    <property type="component" value="Unassembled WGS sequence"/>
</dbReference>
<dbReference type="Proteomes" id="UP000034279">
    <property type="component" value="Unassembled WGS sequence"/>
</dbReference>
<evidence type="ECO:0000313" key="56">
    <source>
        <dbReference type="EMBL" id="KKH93339.1"/>
    </source>
</evidence>
<evidence type="ECO:0000313" key="30">
    <source>
        <dbReference type="EMBL" id="KKG95493.1"/>
    </source>
</evidence>
<dbReference type="EMBL" id="JJPD01000051">
    <property type="protein sequence ID" value="KKG43743.1"/>
    <property type="molecule type" value="Genomic_DNA"/>
</dbReference>
<evidence type="ECO:0000313" key="79">
    <source>
        <dbReference type="Proteomes" id="UP000034188"/>
    </source>
</evidence>
<evidence type="ECO:0000313" key="88">
    <source>
        <dbReference type="Proteomes" id="UP000034387"/>
    </source>
</evidence>
<dbReference type="Proteomes" id="UP000034842">
    <property type="component" value="Unassembled WGS sequence"/>
</dbReference>
<evidence type="ECO:0000313" key="83">
    <source>
        <dbReference type="Proteomes" id="UP000034243"/>
    </source>
</evidence>
<evidence type="ECO:0000313" key="94">
    <source>
        <dbReference type="Proteomes" id="UP000034547"/>
    </source>
</evidence>
<dbReference type="EMBL" id="JJRB01000142">
    <property type="protein sequence ID" value="KKI00462.1"/>
    <property type="molecule type" value="Genomic_DNA"/>
</dbReference>
<dbReference type="EMBL" id="JJQN01000125">
    <property type="protein sequence ID" value="KKH57932.1"/>
    <property type="molecule type" value="Genomic_DNA"/>
</dbReference>
<dbReference type="EMBL" id="JJPU01000133">
    <property type="protein sequence ID" value="KKG95493.1"/>
    <property type="molecule type" value="Genomic_DNA"/>
</dbReference>
<dbReference type="EMBL" id="JJQG01000125">
    <property type="protein sequence ID" value="KKH36100.1"/>
    <property type="molecule type" value="Genomic_DNA"/>
</dbReference>
<evidence type="ECO:0000313" key="40">
    <source>
        <dbReference type="EMBL" id="KKH25512.1"/>
    </source>
</evidence>
<dbReference type="EMBL" id="JJPW01000064">
    <property type="protein sequence ID" value="KKG99995.1"/>
    <property type="molecule type" value="Genomic_DNA"/>
</dbReference>
<dbReference type="Proteomes" id="UP000034657">
    <property type="component" value="Unassembled WGS sequence"/>
</dbReference>
<evidence type="ECO:0000313" key="70">
    <source>
        <dbReference type="Proteomes" id="UP000034001"/>
    </source>
</evidence>
<evidence type="ECO:0000313" key="57">
    <source>
        <dbReference type="EMBL" id="KKH96836.1"/>
    </source>
</evidence>
<evidence type="ECO:0000313" key="26">
    <source>
        <dbReference type="EMBL" id="KKG80791.1"/>
    </source>
</evidence>
<keyword evidence="2 5" id="KW-0812">Transmembrane</keyword>
<evidence type="ECO:0000313" key="95">
    <source>
        <dbReference type="Proteomes" id="UP000034566"/>
    </source>
</evidence>
<dbReference type="EMBL" id="JJPK01000014">
    <property type="protein sequence ID" value="KKG65253.1"/>
    <property type="molecule type" value="Genomic_DNA"/>
</dbReference>
<dbReference type="EMBL" id="JJQA01000124">
    <property type="protein sequence ID" value="KKH12877.1"/>
    <property type="molecule type" value="Genomic_DNA"/>
</dbReference>
<evidence type="ECO:0000313" key="55">
    <source>
        <dbReference type="EMBL" id="KKH88975.1"/>
    </source>
</evidence>
<dbReference type="EMBL" id="JJQQ01000162">
    <property type="protein sequence ID" value="KKH63920.1"/>
    <property type="molecule type" value="Genomic_DNA"/>
</dbReference>
<dbReference type="EMBL" id="JJPX01000154">
    <property type="protein sequence ID" value="KKH06252.1"/>
    <property type="molecule type" value="Genomic_DNA"/>
</dbReference>
<dbReference type="EMBL" id="JJPM01000177">
    <property type="protein sequence ID" value="KKG74177.1"/>
    <property type="molecule type" value="Genomic_DNA"/>
</dbReference>
<dbReference type="Proteomes" id="UP000033864">
    <property type="component" value="Unassembled WGS sequence"/>
</dbReference>
<dbReference type="EMBL" id="JJQH01000049">
    <property type="protein sequence ID" value="KKH42990.1"/>
    <property type="molecule type" value="Genomic_DNA"/>
</dbReference>
<evidence type="ECO:0000313" key="54">
    <source>
        <dbReference type="EMBL" id="KKH84975.1"/>
    </source>
</evidence>
<evidence type="ECO:0000313" key="100">
    <source>
        <dbReference type="Proteomes" id="UP000034667"/>
    </source>
</evidence>
<dbReference type="Proteomes" id="UP000034577">
    <property type="component" value="Unassembled WGS sequence"/>
</dbReference>
<evidence type="ECO:0000313" key="15">
    <source>
        <dbReference type="EMBL" id="KKG46138.1"/>
    </source>
</evidence>
<evidence type="ECO:0000313" key="75">
    <source>
        <dbReference type="Proteomes" id="UP000034074"/>
    </source>
</evidence>
<evidence type="ECO:0000313" key="97">
    <source>
        <dbReference type="Proteomes" id="UP000034578"/>
    </source>
</evidence>
<dbReference type="EMBL" id="JJRA01000009">
    <property type="protein sequence ID" value="KKI06511.1"/>
    <property type="molecule type" value="Genomic_DNA"/>
</dbReference>
<evidence type="ECO:0000313" key="92">
    <source>
        <dbReference type="Proteomes" id="UP000034450"/>
    </source>
</evidence>
<evidence type="ECO:0000313" key="64">
    <source>
        <dbReference type="Proteomes" id="UP000033864"/>
    </source>
</evidence>
<dbReference type="Proteomes" id="UP000034667">
    <property type="component" value="Unassembled WGS sequence"/>
</dbReference>
<dbReference type="EMBL" id="JJPC01000153">
    <property type="protein sequence ID" value="KKG30590.1"/>
    <property type="molecule type" value="Genomic_DNA"/>
</dbReference>
<dbReference type="EMBL" id="JJQT01000223">
    <property type="protein sequence ID" value="KKH73416.1"/>
    <property type="molecule type" value="Genomic_DNA"/>
</dbReference>
<dbReference type="EMBL" id="JJQE01000143">
    <property type="protein sequence ID" value="KKH25512.1"/>
    <property type="molecule type" value="Genomic_DNA"/>
</dbReference>
<dbReference type="EMBL" id="JJOU01000005">
    <property type="protein sequence ID" value="KKG19583.1"/>
    <property type="molecule type" value="Genomic_DNA"/>
</dbReference>
<evidence type="ECO:0000313" key="29">
    <source>
        <dbReference type="EMBL" id="KKG88555.1"/>
    </source>
</evidence>
<evidence type="ECO:0000313" key="20">
    <source>
        <dbReference type="EMBL" id="KKG65253.1"/>
    </source>
</evidence>
<evidence type="ECO:0000313" key="102">
    <source>
        <dbReference type="Proteomes" id="UP000034692"/>
    </source>
</evidence>
<dbReference type="AlphaFoldDB" id="A0A0F8KGU1"/>
<dbReference type="EMBL" id="JJPF01000097">
    <property type="protein sequence ID" value="KKG41640.1"/>
    <property type="molecule type" value="Genomic_DNA"/>
</dbReference>
<evidence type="ECO:0000313" key="45">
    <source>
        <dbReference type="EMBL" id="KKH53273.1"/>
    </source>
</evidence>
<dbReference type="EMBL" id="JJQJ01000155">
    <property type="protein sequence ID" value="KKH46703.1"/>
    <property type="molecule type" value="Genomic_DNA"/>
</dbReference>
<dbReference type="InterPro" id="IPR009760">
    <property type="entry name" value="DUF1328"/>
</dbReference>
<dbReference type="EMBL" id="JJQV01000142">
    <property type="protein sequence ID" value="KKH80180.1"/>
    <property type="molecule type" value="Genomic_DNA"/>
</dbReference>
<evidence type="ECO:0000313" key="60">
    <source>
        <dbReference type="EMBL" id="QCR17242.1"/>
    </source>
</evidence>
<evidence type="ECO:0000313" key="112">
    <source>
        <dbReference type="Proteomes" id="UP000034944"/>
    </source>
</evidence>
<evidence type="ECO:0000313" key="37">
    <source>
        <dbReference type="EMBL" id="KKH17686.1"/>
    </source>
</evidence>
<evidence type="ECO:0000313" key="76">
    <source>
        <dbReference type="Proteomes" id="UP000034142"/>
    </source>
</evidence>
<evidence type="ECO:0000313" key="71">
    <source>
        <dbReference type="Proteomes" id="UP000034021"/>
    </source>
</evidence>
<dbReference type="NCBIfam" id="NF010229">
    <property type="entry name" value="PRK13682.1-4"/>
    <property type="match status" value="1"/>
</dbReference>
<dbReference type="EMBL" id="JJPR01000075">
    <property type="protein sequence ID" value="KKG87092.1"/>
    <property type="molecule type" value="Genomic_DNA"/>
</dbReference>
<dbReference type="Proteomes" id="UP000033885">
    <property type="component" value="Unassembled WGS sequence"/>
</dbReference>
<evidence type="ECO:0000313" key="35">
    <source>
        <dbReference type="EMBL" id="KKH11028.1"/>
    </source>
</evidence>
<evidence type="ECO:0000313" key="104">
    <source>
        <dbReference type="Proteomes" id="UP000034758"/>
    </source>
</evidence>
<evidence type="ECO:0000313" key="47">
    <source>
        <dbReference type="EMBL" id="KKH59029.1"/>
    </source>
</evidence>
<dbReference type="Proteomes" id="UP000034021">
    <property type="component" value="Unassembled WGS sequence"/>
</dbReference>
<dbReference type="EMBL" id="JJQM01000123">
    <property type="protein sequence ID" value="KKH53273.1"/>
    <property type="molecule type" value="Genomic_DNA"/>
</dbReference>
<dbReference type="EMBL" id="JJPB01000098">
    <property type="protein sequence ID" value="KKG30351.1"/>
    <property type="molecule type" value="Genomic_DNA"/>
</dbReference>
<evidence type="ECO:0000313" key="65">
    <source>
        <dbReference type="Proteomes" id="UP000033878"/>
    </source>
</evidence>
<dbReference type="Proteomes" id="UP000034142">
    <property type="component" value="Unassembled WGS sequence"/>
</dbReference>
<evidence type="ECO:0000313" key="43">
    <source>
        <dbReference type="EMBL" id="KKH42990.1"/>
    </source>
</evidence>
<evidence type="ECO:0000313" key="109">
    <source>
        <dbReference type="Proteomes" id="UP000034921"/>
    </source>
</evidence>
<evidence type="ECO:0000256" key="1">
    <source>
        <dbReference type="ARBA" id="ARBA00022475"/>
    </source>
</evidence>
<dbReference type="Proteomes" id="UP000034597">
    <property type="component" value="Unassembled WGS sequence"/>
</dbReference>
<evidence type="ECO:0000313" key="11">
    <source>
        <dbReference type="EMBL" id="KKG30590.1"/>
    </source>
</evidence>
<evidence type="ECO:0000313" key="25">
    <source>
        <dbReference type="EMBL" id="KKG79417.1"/>
    </source>
</evidence>
<evidence type="ECO:0000313" key="41">
    <source>
        <dbReference type="EMBL" id="KKH32561.1"/>
    </source>
</evidence>
<dbReference type="EMBL" id="JJPI01000066">
    <property type="protein sequence ID" value="KKG54911.1"/>
    <property type="molecule type" value="Genomic_DNA"/>
</dbReference>
<dbReference type="Proteomes" id="UP000034298">
    <property type="component" value="Unassembled WGS sequence"/>
</dbReference>
<evidence type="ECO:0000313" key="8">
    <source>
        <dbReference type="EMBL" id="KKG03819.1"/>
    </source>
</evidence>
<evidence type="ECO:0000313" key="9">
    <source>
        <dbReference type="EMBL" id="KKG19583.1"/>
    </source>
</evidence>
<dbReference type="EMBL" id="JJQF01000045">
    <property type="protein sequence ID" value="KKH32561.1"/>
    <property type="molecule type" value="Genomic_DNA"/>
</dbReference>
<dbReference type="EMBL" id="JJPL01000040">
    <property type="protein sequence ID" value="KKG67097.1"/>
    <property type="molecule type" value="Genomic_DNA"/>
</dbReference>
<evidence type="ECO:0000313" key="39">
    <source>
        <dbReference type="EMBL" id="KKH25484.1"/>
    </source>
</evidence>
<reference evidence="60 114" key="2">
    <citation type="submission" date="2018-05" db="EMBL/GenBank/DDBJ databases">
        <title>Methanosarcina gilichinskyana sp. nov., a novel methanogenic archaeon isolated from Holocene permafrost, North East Russia.</title>
        <authorList>
            <person name="Oshurkova V."/>
            <person name="Meer M."/>
            <person name="Bochkareva O."/>
            <person name="Shcherbakova V."/>
        </authorList>
    </citation>
    <scope>NUCLEOTIDE SEQUENCE [LARGE SCALE GENOMIC DNA]</scope>
    <source>
        <strain evidence="60 114">JL01</strain>
    </source>
</reference>
<evidence type="ECO:0000313" key="66">
    <source>
        <dbReference type="Proteomes" id="UP000033885"/>
    </source>
</evidence>
<evidence type="ECO:0000313" key="44">
    <source>
        <dbReference type="EMBL" id="KKH46703.1"/>
    </source>
</evidence>
<dbReference type="Proteomes" id="UP000034733">
    <property type="component" value="Unassembled WGS sequence"/>
</dbReference>
<evidence type="ECO:0000313" key="107">
    <source>
        <dbReference type="Proteomes" id="UP000034842"/>
    </source>
</evidence>
<dbReference type="Proteomes" id="UP000034817">
    <property type="component" value="Unassembled WGS sequence"/>
</dbReference>
<dbReference type="EMBL" id="CP042908">
    <property type="protein sequence ID" value="QIB91246.1"/>
    <property type="molecule type" value="Genomic_DNA"/>
</dbReference>
<evidence type="ECO:0000313" key="48">
    <source>
        <dbReference type="EMBL" id="KKH63920.1"/>
    </source>
</evidence>
<dbReference type="EMBL" id="JJQZ01000067">
    <property type="protein sequence ID" value="KKH96836.1"/>
    <property type="molecule type" value="Genomic_DNA"/>
</dbReference>
<dbReference type="Proteomes" id="UP000034227">
    <property type="component" value="Unassembled WGS sequence"/>
</dbReference>
<evidence type="ECO:0000313" key="14">
    <source>
        <dbReference type="EMBL" id="KKG43743.1"/>
    </source>
</evidence>
<evidence type="ECO:0000313" key="6">
    <source>
        <dbReference type="EMBL" id="KKG01024.1"/>
    </source>
</evidence>
<evidence type="ECO:0000313" key="34">
    <source>
        <dbReference type="EMBL" id="KKH10186.1"/>
    </source>
</evidence>
<dbReference type="EMBL" id="JJPJ01000060">
    <property type="protein sequence ID" value="KKG63136.1"/>
    <property type="molecule type" value="Genomic_DNA"/>
</dbReference>
<dbReference type="RefSeq" id="WP_048037686.1">
    <property type="nucleotide sequence ID" value="NZ_AP019780.1"/>
</dbReference>
<evidence type="ECO:0000313" key="32">
    <source>
        <dbReference type="EMBL" id="KKH03332.1"/>
    </source>
</evidence>
<evidence type="ECO:0000313" key="51">
    <source>
        <dbReference type="EMBL" id="KKH73667.1"/>
    </source>
</evidence>
<dbReference type="EMBL" id="JJPN01000127">
    <property type="protein sequence ID" value="KKG69750.1"/>
    <property type="molecule type" value="Genomic_DNA"/>
</dbReference>
<evidence type="ECO:0000313" key="58">
    <source>
        <dbReference type="EMBL" id="KKI00462.1"/>
    </source>
</evidence>
<dbReference type="EMBL" id="JJPA01000129">
    <property type="protein sequence ID" value="KKG32482.1"/>
    <property type="molecule type" value="Genomic_DNA"/>
</dbReference>
<evidence type="ECO:0000313" key="19">
    <source>
        <dbReference type="EMBL" id="KKG63136.1"/>
    </source>
</evidence>
<dbReference type="Proteomes" id="UP000034566">
    <property type="component" value="Unassembled WGS sequence"/>
</dbReference>
<evidence type="ECO:0000313" key="91">
    <source>
        <dbReference type="Proteomes" id="UP000034424"/>
    </source>
</evidence>
<evidence type="ECO:0000313" key="93">
    <source>
        <dbReference type="Proteomes" id="UP000034468"/>
    </source>
</evidence>
<evidence type="ECO:0000313" key="50">
    <source>
        <dbReference type="EMBL" id="KKH73416.1"/>
    </source>
</evidence>
<evidence type="ECO:0000313" key="96">
    <source>
        <dbReference type="Proteomes" id="UP000034577"/>
    </source>
</evidence>
<dbReference type="EMBL" id="JJQU01000130">
    <property type="protein sequence ID" value="KKH84975.1"/>
    <property type="molecule type" value="Genomic_DNA"/>
</dbReference>
<evidence type="ECO:0000313" key="110">
    <source>
        <dbReference type="Proteomes" id="UP000034925"/>
    </source>
</evidence>
<evidence type="ECO:0000313" key="49">
    <source>
        <dbReference type="EMBL" id="KKH64293.1"/>
    </source>
</evidence>
<evidence type="ECO:0000313" key="16">
    <source>
        <dbReference type="EMBL" id="KKG47137.1"/>
    </source>
</evidence>
<dbReference type="EMBL" id="JJPH01000123">
    <property type="protein sequence ID" value="KKG48748.1"/>
    <property type="molecule type" value="Genomic_DNA"/>
</dbReference>
<dbReference type="EMBL" id="JJPO01000098">
    <property type="protein sequence ID" value="KKG72282.1"/>
    <property type="molecule type" value="Genomic_DNA"/>
</dbReference>
<dbReference type="EMBL" id="CP029709">
    <property type="protein sequence ID" value="QCR17242.1"/>
    <property type="molecule type" value="Genomic_DNA"/>
</dbReference>
<feature type="transmembrane region" description="Helical" evidence="5">
    <location>
        <begin position="32"/>
        <end position="50"/>
    </location>
</feature>
<evidence type="ECO:0000313" key="61">
    <source>
        <dbReference type="EMBL" id="QIB91246.1"/>
    </source>
</evidence>